<protein>
    <submittedName>
        <fullName evidence="5">FadR family transcriptional regulator</fullName>
    </submittedName>
</protein>
<dbReference type="Pfam" id="PF00392">
    <property type="entry name" value="GntR"/>
    <property type="match status" value="1"/>
</dbReference>
<dbReference type="GO" id="GO:0003700">
    <property type="term" value="F:DNA-binding transcription factor activity"/>
    <property type="evidence" value="ECO:0007669"/>
    <property type="project" value="InterPro"/>
</dbReference>
<evidence type="ECO:0000313" key="6">
    <source>
        <dbReference type="Proteomes" id="UP000307756"/>
    </source>
</evidence>
<accession>A0A4U1D9B3</accession>
<comment type="caution">
    <text evidence="5">The sequence shown here is derived from an EMBL/GenBank/DDBJ whole genome shotgun (WGS) entry which is preliminary data.</text>
</comment>
<dbReference type="Gene3D" id="1.20.120.530">
    <property type="entry name" value="GntR ligand-binding domain-like"/>
    <property type="match status" value="1"/>
</dbReference>
<keyword evidence="1" id="KW-0805">Transcription regulation</keyword>
<name>A0A4U1D9B3_9BACI</name>
<organism evidence="5 6">
    <name type="scientific">Robertmurraya kyonggiensis</name>
    <dbReference type="NCBI Taxonomy" id="1037680"/>
    <lineage>
        <taxon>Bacteria</taxon>
        <taxon>Bacillati</taxon>
        <taxon>Bacillota</taxon>
        <taxon>Bacilli</taxon>
        <taxon>Bacillales</taxon>
        <taxon>Bacillaceae</taxon>
        <taxon>Robertmurraya</taxon>
    </lineage>
</organism>
<dbReference type="InterPro" id="IPR008920">
    <property type="entry name" value="TF_FadR/GntR_C"/>
</dbReference>
<evidence type="ECO:0000259" key="4">
    <source>
        <dbReference type="PROSITE" id="PS50949"/>
    </source>
</evidence>
<dbReference type="SUPFAM" id="SSF48008">
    <property type="entry name" value="GntR ligand-binding domain-like"/>
    <property type="match status" value="1"/>
</dbReference>
<dbReference type="RefSeq" id="WP_136828814.1">
    <property type="nucleotide sequence ID" value="NZ_SWBM01000001.1"/>
</dbReference>
<dbReference type="SUPFAM" id="SSF46785">
    <property type="entry name" value="Winged helix' DNA-binding domain"/>
    <property type="match status" value="1"/>
</dbReference>
<dbReference type="SMART" id="SM00895">
    <property type="entry name" value="FCD"/>
    <property type="match status" value="1"/>
</dbReference>
<evidence type="ECO:0000256" key="2">
    <source>
        <dbReference type="ARBA" id="ARBA00023125"/>
    </source>
</evidence>
<dbReference type="PROSITE" id="PS50949">
    <property type="entry name" value="HTH_GNTR"/>
    <property type="match status" value="1"/>
</dbReference>
<dbReference type="Pfam" id="PF07729">
    <property type="entry name" value="FCD"/>
    <property type="match status" value="1"/>
</dbReference>
<reference evidence="5 6" key="1">
    <citation type="journal article" date="2011" name="J. Microbiol.">
        <title>Bacillus kyonggiensis sp. nov., isolated from soil of a lettuce field.</title>
        <authorList>
            <person name="Dong K."/>
            <person name="Lee S."/>
        </authorList>
    </citation>
    <scope>NUCLEOTIDE SEQUENCE [LARGE SCALE GENOMIC DNA]</scope>
    <source>
        <strain evidence="5 6">NB22</strain>
    </source>
</reference>
<dbReference type="PRINTS" id="PR00035">
    <property type="entry name" value="HTHGNTR"/>
</dbReference>
<dbReference type="EMBL" id="SWBM01000001">
    <property type="protein sequence ID" value="TKC18097.1"/>
    <property type="molecule type" value="Genomic_DNA"/>
</dbReference>
<sequence>MRIKREKVSSLVLEELKKMIKSGEFPYNSKLPSETELAKMFGVSRSPVREALSVLAASGLIESTQGGGSWVREVNLAEMLEHVQFEMVKVQQVQDLLEMRTIIESEAAFLAAKRYKPQDIVDLEEALEAFRKASEDQFKIGYEEDYAFHRIIVRAAYNPFLTQTMENVSELHVKSLMFSLEKNLGWEEKRKEVFTEHVNIFNAIKNGDGIAARTAVIEHLTNTRIKLGDKRVSKQK</sequence>
<dbReference type="SMART" id="SM00345">
    <property type="entry name" value="HTH_GNTR"/>
    <property type="match status" value="1"/>
</dbReference>
<keyword evidence="2" id="KW-0238">DNA-binding</keyword>
<dbReference type="GO" id="GO:0003677">
    <property type="term" value="F:DNA binding"/>
    <property type="evidence" value="ECO:0007669"/>
    <property type="project" value="UniProtKB-KW"/>
</dbReference>
<dbReference type="OrthoDB" id="9782299at2"/>
<gene>
    <name evidence="5" type="ORF">FA727_00620</name>
</gene>
<dbReference type="InterPro" id="IPR000524">
    <property type="entry name" value="Tscrpt_reg_HTH_GntR"/>
</dbReference>
<evidence type="ECO:0000256" key="3">
    <source>
        <dbReference type="ARBA" id="ARBA00023163"/>
    </source>
</evidence>
<evidence type="ECO:0000313" key="5">
    <source>
        <dbReference type="EMBL" id="TKC18097.1"/>
    </source>
</evidence>
<dbReference type="PANTHER" id="PTHR43537">
    <property type="entry name" value="TRANSCRIPTIONAL REGULATOR, GNTR FAMILY"/>
    <property type="match status" value="1"/>
</dbReference>
<feature type="domain" description="HTH gntR-type" evidence="4">
    <location>
        <begin position="6"/>
        <end position="74"/>
    </location>
</feature>
<dbReference type="CDD" id="cd07377">
    <property type="entry name" value="WHTH_GntR"/>
    <property type="match status" value="1"/>
</dbReference>
<dbReference type="AlphaFoldDB" id="A0A4U1D9B3"/>
<proteinExistence type="predicted"/>
<dbReference type="PANTHER" id="PTHR43537:SF5">
    <property type="entry name" value="UXU OPERON TRANSCRIPTIONAL REGULATOR"/>
    <property type="match status" value="1"/>
</dbReference>
<dbReference type="InterPro" id="IPR036390">
    <property type="entry name" value="WH_DNA-bd_sf"/>
</dbReference>
<dbReference type="Gene3D" id="1.10.10.10">
    <property type="entry name" value="Winged helix-like DNA-binding domain superfamily/Winged helix DNA-binding domain"/>
    <property type="match status" value="1"/>
</dbReference>
<dbReference type="InterPro" id="IPR036388">
    <property type="entry name" value="WH-like_DNA-bd_sf"/>
</dbReference>
<evidence type="ECO:0000256" key="1">
    <source>
        <dbReference type="ARBA" id="ARBA00023015"/>
    </source>
</evidence>
<keyword evidence="3" id="KW-0804">Transcription</keyword>
<dbReference type="InterPro" id="IPR011711">
    <property type="entry name" value="GntR_C"/>
</dbReference>
<dbReference type="Proteomes" id="UP000307756">
    <property type="component" value="Unassembled WGS sequence"/>
</dbReference>
<keyword evidence="6" id="KW-1185">Reference proteome</keyword>